<feature type="binding site" evidence="6">
    <location>
        <position position="268"/>
    </location>
    <ligand>
        <name>Zn(2+)</name>
        <dbReference type="ChEBI" id="CHEBI:29105"/>
    </ligand>
</feature>
<comment type="similarity">
    <text evidence="2">Belongs to the UPF0073 (Hly-III) family.</text>
</comment>
<feature type="transmembrane region" description="Helical" evidence="8">
    <location>
        <begin position="84"/>
        <end position="106"/>
    </location>
</feature>
<keyword evidence="10" id="KW-1185">Reference proteome</keyword>
<dbReference type="GO" id="GO:0012505">
    <property type="term" value="C:endomembrane system"/>
    <property type="evidence" value="ECO:0007669"/>
    <property type="project" value="UniProtKB-SubCell"/>
</dbReference>
<evidence type="ECO:0000256" key="2">
    <source>
        <dbReference type="ARBA" id="ARBA00008488"/>
    </source>
</evidence>
<evidence type="ECO:0000256" key="8">
    <source>
        <dbReference type="SAM" id="Phobius"/>
    </source>
</evidence>
<feature type="transmembrane region" description="Helical" evidence="8">
    <location>
        <begin position="209"/>
        <end position="226"/>
    </location>
</feature>
<evidence type="ECO:0000256" key="5">
    <source>
        <dbReference type="ARBA" id="ARBA00023136"/>
    </source>
</evidence>
<evidence type="ECO:0000256" key="6">
    <source>
        <dbReference type="PIRSR" id="PIRSR604254-1"/>
    </source>
</evidence>
<dbReference type="InterPro" id="IPR004254">
    <property type="entry name" value="AdipoR/HlyIII-related"/>
</dbReference>
<dbReference type="Proteomes" id="UP000014541">
    <property type="component" value="Unassembled WGS sequence"/>
</dbReference>
<keyword evidence="5 8" id="KW-0472">Membrane</keyword>
<dbReference type="GO" id="GO:0140911">
    <property type="term" value="F:pore-forming activity"/>
    <property type="evidence" value="ECO:0007669"/>
    <property type="project" value="InterPro"/>
</dbReference>
<dbReference type="Pfam" id="PF03006">
    <property type="entry name" value="HlyIII"/>
    <property type="match status" value="1"/>
</dbReference>
<name>S3K416_TREMA</name>
<reference evidence="9 10" key="1">
    <citation type="submission" date="2013-04" db="EMBL/GenBank/DDBJ databases">
        <title>The Genome Sequence of Treponema maltophilum ATCC 51939.</title>
        <authorList>
            <consortium name="The Broad Institute Genomics Platform"/>
            <person name="Earl A."/>
            <person name="Ward D."/>
            <person name="Feldgarden M."/>
            <person name="Gevers D."/>
            <person name="Leonetti C."/>
            <person name="Blanton J.M."/>
            <person name="Dewhirst F.E."/>
            <person name="Izard J."/>
            <person name="Walker B."/>
            <person name="Young S."/>
            <person name="Zeng Q."/>
            <person name="Gargeya S."/>
            <person name="Fitzgerald M."/>
            <person name="Haas B."/>
            <person name="Abouelleil A."/>
            <person name="Allen A.W."/>
            <person name="Alvarado L."/>
            <person name="Arachchi H.M."/>
            <person name="Berlin A.M."/>
            <person name="Chapman S.B."/>
            <person name="Gainer-Dewar J."/>
            <person name="Goldberg J."/>
            <person name="Griggs A."/>
            <person name="Gujja S."/>
            <person name="Hansen M."/>
            <person name="Howarth C."/>
            <person name="Imamovic A."/>
            <person name="Ireland A."/>
            <person name="Larimer J."/>
            <person name="McCowan C."/>
            <person name="Murphy C."/>
            <person name="Pearson M."/>
            <person name="Poon T.W."/>
            <person name="Priest M."/>
            <person name="Roberts A."/>
            <person name="Saif S."/>
            <person name="Shea T."/>
            <person name="Sisk P."/>
            <person name="Sykes S."/>
            <person name="Wortman J."/>
            <person name="Nusbaum C."/>
            <person name="Birren B."/>
        </authorList>
    </citation>
    <scope>NUCLEOTIDE SEQUENCE [LARGE SCALE GENOMIC DNA]</scope>
    <source>
        <strain evidence="9 10">ATCC 51939</strain>
    </source>
</reference>
<evidence type="ECO:0000313" key="10">
    <source>
        <dbReference type="Proteomes" id="UP000014541"/>
    </source>
</evidence>
<feature type="binding site" evidence="6">
    <location>
        <position position="142"/>
    </location>
    <ligand>
        <name>Zn(2+)</name>
        <dbReference type="ChEBI" id="CHEBI:29105"/>
    </ligand>
</feature>
<evidence type="ECO:0000256" key="7">
    <source>
        <dbReference type="SAM" id="Coils"/>
    </source>
</evidence>
<keyword evidence="3 8" id="KW-0812">Transmembrane</keyword>
<feature type="transmembrane region" description="Helical" evidence="8">
    <location>
        <begin position="159"/>
        <end position="177"/>
    </location>
</feature>
<protein>
    <submittedName>
        <fullName evidence="9">Hemolysin III family channel protein</fullName>
    </submittedName>
</protein>
<feature type="transmembrane region" description="Helical" evidence="8">
    <location>
        <begin position="183"/>
        <end position="202"/>
    </location>
</feature>
<feature type="transmembrane region" description="Helical" evidence="8">
    <location>
        <begin position="118"/>
        <end position="138"/>
    </location>
</feature>
<dbReference type="AlphaFoldDB" id="S3K416"/>
<dbReference type="GO" id="GO:0016020">
    <property type="term" value="C:membrane"/>
    <property type="evidence" value="ECO:0007669"/>
    <property type="project" value="InterPro"/>
</dbReference>
<keyword evidence="4 8" id="KW-1133">Transmembrane helix</keyword>
<dbReference type="HOGENOM" id="CLU_051078_1_1_12"/>
<dbReference type="NCBIfam" id="TIGR01065">
    <property type="entry name" value="hlyIII"/>
    <property type="match status" value="1"/>
</dbReference>
<feature type="binding site" evidence="6">
    <location>
        <position position="264"/>
    </location>
    <ligand>
        <name>Zn(2+)</name>
        <dbReference type="ChEBI" id="CHEBI:29105"/>
    </ligand>
</feature>
<feature type="coiled-coil region" evidence="7">
    <location>
        <begin position="7"/>
        <end position="34"/>
    </location>
</feature>
<dbReference type="PANTHER" id="PTHR20855:SF129">
    <property type="entry name" value="HEMOLYSIN-3 HOMOLOG"/>
    <property type="match status" value="1"/>
</dbReference>
<sequence length="286" mass="32335">MNDSPDKDSELSIREEAEQKIKEIKRKAKQDIDDVKYEMQLKLLADNRKAIDRACKKENRRRYREAKREAYRNRTKRYSLGEEIFNSITHGIGAGLAIAALVLLIVKAATQAPHGLKAYYVTSWTLFGSSLVILYLMSTLYHALTPPKAKSVFSVFDHASIYVLIAGTYTPFCLASLHGALGWTLFGIIWALAITGITLYSVFGSKLRAASVITYILMGWLIVFAFKPMYNVLPPVSIVFLISGGIAYTAGVFFYSMKDRKWMHSIWHLFVMAGSVLHFFSVYFSI</sequence>
<dbReference type="PANTHER" id="PTHR20855">
    <property type="entry name" value="ADIPOR/PROGESTIN RECEPTOR-RELATED"/>
    <property type="match status" value="1"/>
</dbReference>
<dbReference type="PATRIC" id="fig|1125699.3.peg.252"/>
<dbReference type="EMBL" id="ATFF01000002">
    <property type="protein sequence ID" value="EPF32255.1"/>
    <property type="molecule type" value="Genomic_DNA"/>
</dbReference>
<gene>
    <name evidence="9" type="ORF">HMPREF9194_00250</name>
</gene>
<feature type="transmembrane region" description="Helical" evidence="8">
    <location>
        <begin position="232"/>
        <end position="254"/>
    </location>
</feature>
<keyword evidence="6" id="KW-0862">Zinc</keyword>
<evidence type="ECO:0000256" key="4">
    <source>
        <dbReference type="ARBA" id="ARBA00022989"/>
    </source>
</evidence>
<dbReference type="InterPro" id="IPR005744">
    <property type="entry name" value="Hy-lIII"/>
</dbReference>
<feature type="transmembrane region" description="Helical" evidence="8">
    <location>
        <begin position="266"/>
        <end position="284"/>
    </location>
</feature>
<dbReference type="eggNOG" id="COG1272">
    <property type="taxonomic scope" value="Bacteria"/>
</dbReference>
<comment type="caution">
    <text evidence="9">The sequence shown here is derived from an EMBL/GenBank/DDBJ whole genome shotgun (WGS) entry which is preliminary data.</text>
</comment>
<evidence type="ECO:0000256" key="1">
    <source>
        <dbReference type="ARBA" id="ARBA00004127"/>
    </source>
</evidence>
<dbReference type="RefSeq" id="WP_016524552.1">
    <property type="nucleotide sequence ID" value="NZ_KE332518.1"/>
</dbReference>
<organism evidence="9 10">
    <name type="scientific">Treponema maltophilum ATCC 51939</name>
    <dbReference type="NCBI Taxonomy" id="1125699"/>
    <lineage>
        <taxon>Bacteria</taxon>
        <taxon>Pseudomonadati</taxon>
        <taxon>Spirochaetota</taxon>
        <taxon>Spirochaetia</taxon>
        <taxon>Spirochaetales</taxon>
        <taxon>Treponemataceae</taxon>
        <taxon>Treponema</taxon>
    </lineage>
</organism>
<comment type="subcellular location">
    <subcellularLocation>
        <location evidence="1">Endomembrane system</location>
        <topology evidence="1">Multi-pass membrane protein</topology>
    </subcellularLocation>
</comment>
<keyword evidence="7" id="KW-0175">Coiled coil</keyword>
<evidence type="ECO:0000256" key="3">
    <source>
        <dbReference type="ARBA" id="ARBA00022692"/>
    </source>
</evidence>
<evidence type="ECO:0000313" key="9">
    <source>
        <dbReference type="EMBL" id="EPF32255.1"/>
    </source>
</evidence>
<dbReference type="GO" id="GO:0046872">
    <property type="term" value="F:metal ion binding"/>
    <property type="evidence" value="ECO:0007669"/>
    <property type="project" value="UniProtKB-KW"/>
</dbReference>
<accession>S3K416</accession>
<dbReference type="STRING" id="1125699.HMPREF9194_00250"/>
<keyword evidence="6" id="KW-0479">Metal-binding</keyword>
<proteinExistence type="inferred from homology"/>